<feature type="binding site" evidence="9">
    <location>
        <position position="131"/>
    </location>
    <ligand>
        <name>FMN</name>
        <dbReference type="ChEBI" id="CHEBI:58210"/>
    </ligand>
</feature>
<dbReference type="EC" id="1.3.-.-" evidence="9"/>
<keyword evidence="8 9" id="KW-0560">Oxidoreductase</keyword>
<dbReference type="PIRSF" id="PIRSF000164">
    <property type="entry name" value="DHO_oxidase"/>
    <property type="match status" value="1"/>
</dbReference>
<dbReference type="AlphaFoldDB" id="A0A1F7SNC4"/>
<comment type="subcellular location">
    <subcellularLocation>
        <location evidence="1 9">Cytoplasm</location>
    </subcellularLocation>
</comment>
<comment type="function">
    <text evidence="9">Catalyzes the conversion of dihydroorotate to orotate.</text>
</comment>
<dbReference type="Proteomes" id="UP000178082">
    <property type="component" value="Unassembled WGS sequence"/>
</dbReference>
<organism evidence="11 12">
    <name type="scientific">Candidatus Schekmanbacteria bacterium RIFCSPLOWO2_12_FULL_38_15</name>
    <dbReference type="NCBI Taxonomy" id="1817883"/>
    <lineage>
        <taxon>Bacteria</taxon>
        <taxon>Candidatus Schekmaniibacteriota</taxon>
    </lineage>
</organism>
<feature type="active site" description="Nucleophile" evidence="9">
    <location>
        <position position="134"/>
    </location>
</feature>
<evidence type="ECO:0000256" key="3">
    <source>
        <dbReference type="ARBA" id="ARBA00008008"/>
    </source>
</evidence>
<reference evidence="11 12" key="1">
    <citation type="journal article" date="2016" name="Nat. Commun.">
        <title>Thousands of microbial genomes shed light on interconnected biogeochemical processes in an aquifer system.</title>
        <authorList>
            <person name="Anantharaman K."/>
            <person name="Brown C.T."/>
            <person name="Hug L.A."/>
            <person name="Sharon I."/>
            <person name="Castelle C.J."/>
            <person name="Probst A.J."/>
            <person name="Thomas B.C."/>
            <person name="Singh A."/>
            <person name="Wilkins M.J."/>
            <person name="Karaoz U."/>
            <person name="Brodie E.L."/>
            <person name="Williams K.H."/>
            <person name="Hubbard S.S."/>
            <person name="Banfield J.F."/>
        </authorList>
    </citation>
    <scope>NUCLEOTIDE SEQUENCE [LARGE SCALE GENOMIC DNA]</scope>
</reference>
<feature type="binding site" evidence="9">
    <location>
        <begin position="269"/>
        <end position="270"/>
    </location>
    <ligand>
        <name>FMN</name>
        <dbReference type="ChEBI" id="CHEBI:58210"/>
    </ligand>
</feature>
<dbReference type="STRING" id="1817883.A3G31_04535"/>
<dbReference type="UniPathway" id="UPA00070"/>
<evidence type="ECO:0000256" key="8">
    <source>
        <dbReference type="ARBA" id="ARBA00023002"/>
    </source>
</evidence>
<feature type="binding site" evidence="9">
    <location>
        <begin position="196"/>
        <end position="197"/>
    </location>
    <ligand>
        <name>substrate</name>
    </ligand>
</feature>
<dbReference type="InterPro" id="IPR013785">
    <property type="entry name" value="Aldolase_TIM"/>
</dbReference>
<feature type="binding site" evidence="9">
    <location>
        <begin position="247"/>
        <end position="248"/>
    </location>
    <ligand>
        <name>FMN</name>
        <dbReference type="ChEBI" id="CHEBI:58210"/>
    </ligand>
</feature>
<evidence type="ECO:0000313" key="11">
    <source>
        <dbReference type="EMBL" id="OGL55279.1"/>
    </source>
</evidence>
<feature type="binding site" evidence="9">
    <location>
        <begin position="49"/>
        <end position="50"/>
    </location>
    <ligand>
        <name>FMN</name>
        <dbReference type="ChEBI" id="CHEBI:58210"/>
    </ligand>
</feature>
<feature type="binding site" evidence="9">
    <location>
        <begin position="73"/>
        <end position="77"/>
    </location>
    <ligand>
        <name>substrate</name>
    </ligand>
</feature>
<dbReference type="NCBIfam" id="TIGR01037">
    <property type="entry name" value="pyrD_sub1_fam"/>
    <property type="match status" value="1"/>
</dbReference>
<dbReference type="InterPro" id="IPR050074">
    <property type="entry name" value="DHO_dehydrogenase"/>
</dbReference>
<accession>A0A1F7SNC4</accession>
<evidence type="ECO:0000256" key="7">
    <source>
        <dbReference type="ARBA" id="ARBA00022975"/>
    </source>
</evidence>
<dbReference type="SUPFAM" id="SSF51395">
    <property type="entry name" value="FMN-linked oxidoreductases"/>
    <property type="match status" value="1"/>
</dbReference>
<dbReference type="InterPro" id="IPR033888">
    <property type="entry name" value="DHOD_1B"/>
</dbReference>
<dbReference type="Gene3D" id="3.20.20.70">
    <property type="entry name" value="Aldolase class I"/>
    <property type="match status" value="1"/>
</dbReference>
<dbReference type="FunFam" id="3.20.20.70:FF:000027">
    <property type="entry name" value="Dihydropyrimidine dehydrogenase [NADP(+)]"/>
    <property type="match status" value="1"/>
</dbReference>
<keyword evidence="5 9" id="KW-0285">Flavoprotein</keyword>
<dbReference type="PROSITE" id="PS00912">
    <property type="entry name" value="DHODEHASE_2"/>
    <property type="match status" value="1"/>
</dbReference>
<comment type="catalytic activity">
    <reaction evidence="9">
        <text>(S)-dihydroorotate + A = orotate + AH2</text>
        <dbReference type="Rhea" id="RHEA:18073"/>
        <dbReference type="ChEBI" id="CHEBI:13193"/>
        <dbReference type="ChEBI" id="CHEBI:17499"/>
        <dbReference type="ChEBI" id="CHEBI:30839"/>
        <dbReference type="ChEBI" id="CHEBI:30864"/>
    </reaction>
</comment>
<sequence length="308" mass="32873">MKKIKPDLSVKIAGIKFKNPVITASGTFGYGEEYLKFIDLNKIGGIAVKGLSSKPCNGNLPPRICETPAGMLNSIGLQNIGADAFIKEKLPLLRKYKTKVLVNIFGYSEKEYIEVAQKIDNEEGVHGFEVNISCPNIKKGGIAFGKDPKLTYSLIKRLKASVSLPLIVKLSPNVSDITEIAIAAEDAGADALSLINTLNGMAIDIKTRKPKLGNISGGLSGPAIKPVAVYMVFSVYKKVKIPLIGMGGIGNYKDAIEFFLAGATAVSIGTANFVNPNVSEEIVDGVENFLIKNKIGSIKEIIGGMKLS</sequence>
<feature type="binding site" evidence="9">
    <location>
        <position position="25"/>
    </location>
    <ligand>
        <name>FMN</name>
        <dbReference type="ChEBI" id="CHEBI:58210"/>
    </ligand>
</feature>
<evidence type="ECO:0000256" key="1">
    <source>
        <dbReference type="ARBA" id="ARBA00004496"/>
    </source>
</evidence>
<feature type="binding site" evidence="9">
    <location>
        <position position="195"/>
    </location>
    <ligand>
        <name>FMN</name>
        <dbReference type="ChEBI" id="CHEBI:58210"/>
    </ligand>
</feature>
<keyword evidence="7 9" id="KW-0665">Pyrimidine biosynthesis</keyword>
<name>A0A1F7SNC4_9BACT</name>
<comment type="cofactor">
    <cofactor evidence="9">
        <name>FMN</name>
        <dbReference type="ChEBI" id="CHEBI:58210"/>
    </cofactor>
    <text evidence="9">Binds 1 FMN per subunit.</text>
</comment>
<dbReference type="GO" id="GO:0006207">
    <property type="term" value="P:'de novo' pyrimidine nucleobase biosynthetic process"/>
    <property type="evidence" value="ECO:0007669"/>
    <property type="project" value="InterPro"/>
</dbReference>
<feature type="domain" description="Dihydroorotate dehydrogenase catalytic" evidence="10">
    <location>
        <begin position="8"/>
        <end position="290"/>
    </location>
</feature>
<evidence type="ECO:0000259" key="10">
    <source>
        <dbReference type="Pfam" id="PF01180"/>
    </source>
</evidence>
<feature type="binding site" evidence="9">
    <location>
        <position position="169"/>
    </location>
    <ligand>
        <name>FMN</name>
        <dbReference type="ChEBI" id="CHEBI:58210"/>
    </ligand>
</feature>
<keyword evidence="4 9" id="KW-0963">Cytoplasm</keyword>
<protein>
    <recommendedName>
        <fullName evidence="9">Dihydroorotate dehydrogenase</fullName>
        <shortName evidence="9">DHOD</shortName>
        <shortName evidence="9">DHODase</shortName>
        <shortName evidence="9">DHOdehase</shortName>
        <ecNumber evidence="9">1.3.-.-</ecNumber>
    </recommendedName>
</protein>
<dbReference type="PANTHER" id="PTHR48109">
    <property type="entry name" value="DIHYDROOROTATE DEHYDROGENASE (QUINONE), MITOCHONDRIAL-RELATED"/>
    <property type="match status" value="1"/>
</dbReference>
<dbReference type="GO" id="GO:0005737">
    <property type="term" value="C:cytoplasm"/>
    <property type="evidence" value="ECO:0007669"/>
    <property type="project" value="UniProtKB-SubCell"/>
</dbReference>
<gene>
    <name evidence="9" type="primary">pyrD</name>
    <name evidence="11" type="ORF">A3G31_04535</name>
</gene>
<evidence type="ECO:0000313" key="12">
    <source>
        <dbReference type="Proteomes" id="UP000178082"/>
    </source>
</evidence>
<dbReference type="PANTHER" id="PTHR48109:SF1">
    <property type="entry name" value="DIHYDROOROTATE DEHYDROGENASE (FUMARATE)"/>
    <property type="match status" value="1"/>
</dbReference>
<comment type="similarity">
    <text evidence="3 9">Belongs to the dihydroorotate dehydrogenase family. Type 1 subfamily.</text>
</comment>
<feature type="binding site" evidence="9">
    <location>
        <position position="131"/>
    </location>
    <ligand>
        <name>substrate</name>
    </ligand>
</feature>
<dbReference type="GO" id="GO:0044205">
    <property type="term" value="P:'de novo' UMP biosynthetic process"/>
    <property type="evidence" value="ECO:0007669"/>
    <property type="project" value="UniProtKB-UniRule"/>
</dbReference>
<dbReference type="EMBL" id="MGDI01000002">
    <property type="protein sequence ID" value="OGL55279.1"/>
    <property type="molecule type" value="Genomic_DNA"/>
</dbReference>
<dbReference type="InterPro" id="IPR012135">
    <property type="entry name" value="Dihydroorotate_DH_1_2"/>
</dbReference>
<dbReference type="NCBIfam" id="NF005574">
    <property type="entry name" value="PRK07259.1"/>
    <property type="match status" value="1"/>
</dbReference>
<dbReference type="Pfam" id="PF01180">
    <property type="entry name" value="DHO_dh"/>
    <property type="match status" value="1"/>
</dbReference>
<comment type="caution">
    <text evidence="11">The sequence shown here is derived from an EMBL/GenBank/DDBJ whole genome shotgun (WGS) entry which is preliminary data.</text>
</comment>
<proteinExistence type="inferred from homology"/>
<dbReference type="InterPro" id="IPR001295">
    <property type="entry name" value="Dihydroorotate_DH_CS"/>
</dbReference>
<dbReference type="HAMAP" id="MF_00224">
    <property type="entry name" value="DHO_dh_type1"/>
    <property type="match status" value="1"/>
</dbReference>
<feature type="binding site" evidence="9">
    <location>
        <position position="103"/>
    </location>
    <ligand>
        <name>FMN</name>
        <dbReference type="ChEBI" id="CHEBI:58210"/>
    </ligand>
</feature>
<comment type="pathway">
    <text evidence="2 9">Pyrimidine metabolism; UMP biosynthesis via de novo pathway.</text>
</comment>
<feature type="binding site" evidence="9">
    <location>
        <position position="221"/>
    </location>
    <ligand>
        <name>FMN</name>
        <dbReference type="ChEBI" id="CHEBI:58210"/>
    </ligand>
</feature>
<evidence type="ECO:0000256" key="5">
    <source>
        <dbReference type="ARBA" id="ARBA00022630"/>
    </source>
</evidence>
<keyword evidence="6 9" id="KW-0288">FMN</keyword>
<evidence type="ECO:0000256" key="9">
    <source>
        <dbReference type="HAMAP-Rule" id="MF_00224"/>
    </source>
</evidence>
<dbReference type="InterPro" id="IPR005720">
    <property type="entry name" value="Dihydroorotate_DH_cat"/>
</dbReference>
<evidence type="ECO:0000256" key="2">
    <source>
        <dbReference type="ARBA" id="ARBA00004725"/>
    </source>
</evidence>
<evidence type="ECO:0000256" key="4">
    <source>
        <dbReference type="ARBA" id="ARBA00022490"/>
    </source>
</evidence>
<dbReference type="InterPro" id="IPR024920">
    <property type="entry name" value="Dihydroorotate_DH_1"/>
</dbReference>
<evidence type="ECO:0000256" key="6">
    <source>
        <dbReference type="ARBA" id="ARBA00022643"/>
    </source>
</evidence>
<dbReference type="InterPro" id="IPR049622">
    <property type="entry name" value="Dihydroorotate_DH_I"/>
</dbReference>
<dbReference type="CDD" id="cd04740">
    <property type="entry name" value="DHOD_1B_like"/>
    <property type="match status" value="1"/>
</dbReference>
<dbReference type="GO" id="GO:0004152">
    <property type="term" value="F:dihydroorotate dehydrogenase activity"/>
    <property type="evidence" value="ECO:0007669"/>
    <property type="project" value="UniProtKB-UniRule"/>
</dbReference>
<feature type="binding site" evidence="9">
    <location>
        <position position="49"/>
    </location>
    <ligand>
        <name>substrate</name>
    </ligand>
</feature>